<dbReference type="Gene3D" id="3.30.420.210">
    <property type="entry name" value="SEP domain"/>
    <property type="match status" value="1"/>
</dbReference>
<dbReference type="GO" id="GO:0000045">
    <property type="term" value="P:autophagosome assembly"/>
    <property type="evidence" value="ECO:0007669"/>
    <property type="project" value="TreeGrafter"/>
</dbReference>
<dbReference type="GO" id="GO:0005829">
    <property type="term" value="C:cytosol"/>
    <property type="evidence" value="ECO:0007669"/>
    <property type="project" value="TreeGrafter"/>
</dbReference>
<accession>A0AAD7GIR6</accession>
<reference evidence="3" key="1">
    <citation type="submission" date="2023-03" db="EMBL/GenBank/DDBJ databases">
        <title>Massive genome expansion in bonnet fungi (Mycena s.s.) driven by repeated elements and novel gene families across ecological guilds.</title>
        <authorList>
            <consortium name="Lawrence Berkeley National Laboratory"/>
            <person name="Harder C.B."/>
            <person name="Miyauchi S."/>
            <person name="Viragh M."/>
            <person name="Kuo A."/>
            <person name="Thoen E."/>
            <person name="Andreopoulos B."/>
            <person name="Lu D."/>
            <person name="Skrede I."/>
            <person name="Drula E."/>
            <person name="Henrissat B."/>
            <person name="Morin E."/>
            <person name="Kohler A."/>
            <person name="Barry K."/>
            <person name="LaButti K."/>
            <person name="Morin E."/>
            <person name="Salamov A."/>
            <person name="Lipzen A."/>
            <person name="Mereny Z."/>
            <person name="Hegedus B."/>
            <person name="Baldrian P."/>
            <person name="Stursova M."/>
            <person name="Weitz H."/>
            <person name="Taylor A."/>
            <person name="Grigoriev I.V."/>
            <person name="Nagy L.G."/>
            <person name="Martin F."/>
            <person name="Kauserud H."/>
        </authorList>
    </citation>
    <scope>NUCLEOTIDE SEQUENCE</scope>
    <source>
        <strain evidence="3">CBHHK182m</strain>
    </source>
</reference>
<dbReference type="Pfam" id="PF00789">
    <property type="entry name" value="UBX"/>
    <property type="match status" value="1"/>
</dbReference>
<dbReference type="SUPFAM" id="SSF54236">
    <property type="entry name" value="Ubiquitin-like"/>
    <property type="match status" value="1"/>
</dbReference>
<dbReference type="AlphaFoldDB" id="A0AAD7GIR6"/>
<dbReference type="FunFam" id="3.30.420.210:FF:000002">
    <property type="entry name" value="UBX domain-containing protein 1"/>
    <property type="match status" value="1"/>
</dbReference>
<evidence type="ECO:0000259" key="1">
    <source>
        <dbReference type="PROSITE" id="PS50033"/>
    </source>
</evidence>
<dbReference type="GO" id="GO:0061025">
    <property type="term" value="P:membrane fusion"/>
    <property type="evidence" value="ECO:0007669"/>
    <property type="project" value="TreeGrafter"/>
</dbReference>
<protein>
    <submittedName>
        <fullName evidence="3">SEP domain-containing protein</fullName>
    </submittedName>
</protein>
<dbReference type="GO" id="GO:0043161">
    <property type="term" value="P:proteasome-mediated ubiquitin-dependent protein catabolic process"/>
    <property type="evidence" value="ECO:0007669"/>
    <property type="project" value="TreeGrafter"/>
</dbReference>
<dbReference type="Proteomes" id="UP001215598">
    <property type="component" value="Unassembled WGS sequence"/>
</dbReference>
<dbReference type="PROSITE" id="PS51399">
    <property type="entry name" value="SEP"/>
    <property type="match status" value="1"/>
</dbReference>
<dbReference type="Pfam" id="PF08059">
    <property type="entry name" value="SEP"/>
    <property type="match status" value="1"/>
</dbReference>
<dbReference type="SUPFAM" id="SSF102848">
    <property type="entry name" value="NSFL1 (p97 ATPase) cofactor p47, SEP domain"/>
    <property type="match status" value="1"/>
</dbReference>
<dbReference type="PROSITE" id="PS50033">
    <property type="entry name" value="UBX"/>
    <property type="match status" value="1"/>
</dbReference>
<sequence length="195" mass="21395">LTFWRDGFTMEDGPLMRYDDPANAKLLEAIHAGHAPPSLLKVPVGHPVDVHVTSRTDDDYGRAFSGAGMRLGGADGACCWPGSTLVRPFVFIMFTALSKNLVPHNGSTINQPSKVGEARSSTSVQIRLPDGQKMVCHINLTQTVADLRDFINTSRPNLTRPYTISAVYSTRVLKNKNATTQQEKLENSAVMVRWA</sequence>
<feature type="domain" description="SEP" evidence="2">
    <location>
        <begin position="1"/>
        <end position="61"/>
    </location>
</feature>
<feature type="domain" description="UBX" evidence="1">
    <location>
        <begin position="117"/>
        <end position="193"/>
    </location>
</feature>
<dbReference type="InterPro" id="IPR036241">
    <property type="entry name" value="NSFL1C_SEP_dom_sf"/>
</dbReference>
<gene>
    <name evidence="3" type="ORF">B0H16DRAFT_1350378</name>
</gene>
<keyword evidence="4" id="KW-1185">Reference proteome</keyword>
<proteinExistence type="predicted"/>
<dbReference type="SMART" id="SM00166">
    <property type="entry name" value="UBX"/>
    <property type="match status" value="1"/>
</dbReference>
<dbReference type="Gene3D" id="3.10.20.90">
    <property type="entry name" value="Phosphatidylinositol 3-kinase Catalytic Subunit, Chain A, domain 1"/>
    <property type="match status" value="1"/>
</dbReference>
<dbReference type="PANTHER" id="PTHR23333">
    <property type="entry name" value="UBX DOMAIN CONTAINING PROTEIN"/>
    <property type="match status" value="1"/>
</dbReference>
<dbReference type="CDD" id="cd01770">
    <property type="entry name" value="UBX_UBXN2"/>
    <property type="match status" value="1"/>
</dbReference>
<comment type="caution">
    <text evidence="3">The sequence shown here is derived from an EMBL/GenBank/DDBJ whole genome shotgun (WGS) entry which is preliminary data.</text>
</comment>
<dbReference type="InterPro" id="IPR012989">
    <property type="entry name" value="SEP_domain"/>
</dbReference>
<dbReference type="InterPro" id="IPR029071">
    <property type="entry name" value="Ubiquitin-like_domsf"/>
</dbReference>
<name>A0AAD7GIR6_9AGAR</name>
<dbReference type="GO" id="GO:0043130">
    <property type="term" value="F:ubiquitin binding"/>
    <property type="evidence" value="ECO:0007669"/>
    <property type="project" value="TreeGrafter"/>
</dbReference>
<dbReference type="EMBL" id="JARKIB010000623">
    <property type="protein sequence ID" value="KAJ7696841.1"/>
    <property type="molecule type" value="Genomic_DNA"/>
</dbReference>
<dbReference type="GO" id="GO:0031468">
    <property type="term" value="P:nuclear membrane reassembly"/>
    <property type="evidence" value="ECO:0007669"/>
    <property type="project" value="TreeGrafter"/>
</dbReference>
<dbReference type="PANTHER" id="PTHR23333:SF20">
    <property type="entry name" value="NSFL1 COFACTOR P47"/>
    <property type="match status" value="1"/>
</dbReference>
<dbReference type="InterPro" id="IPR001012">
    <property type="entry name" value="UBX_dom"/>
</dbReference>
<dbReference type="GO" id="GO:0005634">
    <property type="term" value="C:nucleus"/>
    <property type="evidence" value="ECO:0007669"/>
    <property type="project" value="TreeGrafter"/>
</dbReference>
<evidence type="ECO:0000313" key="3">
    <source>
        <dbReference type="EMBL" id="KAJ7696841.1"/>
    </source>
</evidence>
<organism evidence="3 4">
    <name type="scientific">Mycena metata</name>
    <dbReference type="NCBI Taxonomy" id="1033252"/>
    <lineage>
        <taxon>Eukaryota</taxon>
        <taxon>Fungi</taxon>
        <taxon>Dikarya</taxon>
        <taxon>Basidiomycota</taxon>
        <taxon>Agaricomycotina</taxon>
        <taxon>Agaricomycetes</taxon>
        <taxon>Agaricomycetidae</taxon>
        <taxon>Agaricales</taxon>
        <taxon>Marasmiineae</taxon>
        <taxon>Mycenaceae</taxon>
        <taxon>Mycena</taxon>
    </lineage>
</organism>
<dbReference type="GO" id="GO:0007030">
    <property type="term" value="P:Golgi organization"/>
    <property type="evidence" value="ECO:0007669"/>
    <property type="project" value="TreeGrafter"/>
</dbReference>
<dbReference type="SMART" id="SM00553">
    <property type="entry name" value="SEP"/>
    <property type="match status" value="1"/>
</dbReference>
<evidence type="ECO:0000259" key="2">
    <source>
        <dbReference type="PROSITE" id="PS51399"/>
    </source>
</evidence>
<feature type="non-terminal residue" evidence="3">
    <location>
        <position position="1"/>
    </location>
</feature>
<evidence type="ECO:0000313" key="4">
    <source>
        <dbReference type="Proteomes" id="UP001215598"/>
    </source>
</evidence>